<proteinExistence type="predicted"/>
<dbReference type="EMBL" id="MN740526">
    <property type="protein sequence ID" value="QHU31392.1"/>
    <property type="molecule type" value="Genomic_DNA"/>
</dbReference>
<reference evidence="1" key="1">
    <citation type="journal article" date="2020" name="Nature">
        <title>Giant virus diversity and host interactions through global metagenomics.</title>
        <authorList>
            <person name="Schulz F."/>
            <person name="Roux S."/>
            <person name="Paez-Espino D."/>
            <person name="Jungbluth S."/>
            <person name="Walsh D.A."/>
            <person name="Denef V.J."/>
            <person name="McMahon K.D."/>
            <person name="Konstantinidis K.T."/>
            <person name="Eloe-Fadrosh E.A."/>
            <person name="Kyrpides N.C."/>
            <person name="Woyke T."/>
        </authorList>
    </citation>
    <scope>NUCLEOTIDE SEQUENCE</scope>
    <source>
        <strain evidence="1">GVMAG-M-3300027963-21</strain>
    </source>
</reference>
<sequence>MILRMITVAVFVAFAITQYVDGVRTPNLLRSNSTPDLRMQYNETSTDGNKGIISSNEYKKHIYNRYKRNPYLRSKEKYTFDNK</sequence>
<evidence type="ECO:0000313" key="1">
    <source>
        <dbReference type="EMBL" id="QHU31392.1"/>
    </source>
</evidence>
<accession>A0A6C0LQ17</accession>
<organism evidence="1">
    <name type="scientific">viral metagenome</name>
    <dbReference type="NCBI Taxonomy" id="1070528"/>
    <lineage>
        <taxon>unclassified sequences</taxon>
        <taxon>metagenomes</taxon>
        <taxon>organismal metagenomes</taxon>
    </lineage>
</organism>
<name>A0A6C0LQ17_9ZZZZ</name>
<dbReference type="AlphaFoldDB" id="A0A6C0LQ17"/>
<protein>
    <submittedName>
        <fullName evidence="1">Uncharacterized protein</fullName>
    </submittedName>
</protein>